<sequence length="725" mass="79399">MISAALSTIRRASFTSLGSTPSSPTSNDSLSDSTSVVSSRVSPVLFPAVSHSSSKKSTSKRISREDLEVALTEGDVKALNCFLDRLRSSTATMKVSTIHPILEKILASICSHGHQILLEAILRFLIKNPTLARNPRSSSAPLSKRALIIACRNNHASLVVPLIRHRTLLQLFYDKPNERTGNTSSQRKHSLFSLTAVAEEEVTPLHVSSGSGSIACLKVLTEDFKYDVNLRTSAGETPLHYACCNRQPEAVAFLIEKGADINLCDVDGCNALFMAAESNSPKCLRQILKKSSKSAALKRGLHTKNVQGYSPLHAAAQVGSEECVRLLIGCGASVVSRTLNGETPLLCSCGSDDIKSFTVLLDALRKKLDDDDELRSVLNRMVNSSKRRAIDIAARKGCVEIMSKLLAIGVDVDAFRNCRLERSRDQDDEDFKLSRKGEDHKGYVDDFERRSKIASKKSIKLCPLALAAERNNTQCMFLLIRAGADVNEASGDDNTVPIMGALKYLRANAVKLLLRNGCDISIKNRRGLNLISHLDLFLPEKQRLSNFNFNINAGQGATGGISRVSSIASDSSVGGDDGSSGGDGDIKNTENNAGDDDDDNLRMLRSSRRKILKLIRLSLEGWSENVLSVWTRKGRNVADLVLSCREADKDKPSLCYLPLDTRKVILSFCTRSDWVKSHHSDFRDEDDIGEDEVDFAGHGENQSDEEDKSAPFNTKRSLAHSTFIM</sequence>
<reference evidence="6" key="1">
    <citation type="journal article" date="2023" name="Commun. Biol.">
        <title>Genome analysis of Parmales, the sister group of diatoms, reveals the evolutionary specialization of diatoms from phago-mixotrophs to photoautotrophs.</title>
        <authorList>
            <person name="Ban H."/>
            <person name="Sato S."/>
            <person name="Yoshikawa S."/>
            <person name="Yamada K."/>
            <person name="Nakamura Y."/>
            <person name="Ichinomiya M."/>
            <person name="Sato N."/>
            <person name="Blanc-Mathieu R."/>
            <person name="Endo H."/>
            <person name="Kuwata A."/>
            <person name="Ogata H."/>
        </authorList>
    </citation>
    <scope>NUCLEOTIDE SEQUENCE [LARGE SCALE GENOMIC DNA]</scope>
</reference>
<evidence type="ECO:0008006" key="7">
    <source>
        <dbReference type="Google" id="ProtNLM"/>
    </source>
</evidence>
<dbReference type="InterPro" id="IPR002110">
    <property type="entry name" value="Ankyrin_rpt"/>
</dbReference>
<evidence type="ECO:0000256" key="1">
    <source>
        <dbReference type="ARBA" id="ARBA00022737"/>
    </source>
</evidence>
<feature type="repeat" description="ANK" evidence="3">
    <location>
        <begin position="234"/>
        <end position="266"/>
    </location>
</feature>
<feature type="region of interest" description="Disordered" evidence="4">
    <location>
        <begin position="691"/>
        <end position="725"/>
    </location>
</feature>
<keyword evidence="1" id="KW-0677">Repeat</keyword>
<dbReference type="InterPro" id="IPR036770">
    <property type="entry name" value="Ankyrin_rpt-contain_sf"/>
</dbReference>
<protein>
    <recommendedName>
        <fullName evidence="7">Ankyrin repeat protein</fullName>
    </recommendedName>
</protein>
<dbReference type="SMART" id="SM00248">
    <property type="entry name" value="ANK"/>
    <property type="match status" value="9"/>
</dbReference>
<dbReference type="Pfam" id="PF12796">
    <property type="entry name" value="Ank_2"/>
    <property type="match status" value="1"/>
</dbReference>
<feature type="compositionally biased region" description="Polar residues" evidence="4">
    <location>
        <begin position="711"/>
        <end position="725"/>
    </location>
</feature>
<dbReference type="Proteomes" id="UP001165065">
    <property type="component" value="Unassembled WGS sequence"/>
</dbReference>
<dbReference type="PANTHER" id="PTHR24126">
    <property type="entry name" value="ANKYRIN REPEAT, PH AND SEC7 DOMAIN CONTAINING PROTEIN SECG-RELATED"/>
    <property type="match status" value="1"/>
</dbReference>
<dbReference type="PROSITE" id="PS50088">
    <property type="entry name" value="ANK_REPEAT"/>
    <property type="match status" value="3"/>
</dbReference>
<dbReference type="AlphaFoldDB" id="A0A9W7G9I6"/>
<organism evidence="5 6">
    <name type="scientific">Triparma columacea</name>
    <dbReference type="NCBI Taxonomy" id="722753"/>
    <lineage>
        <taxon>Eukaryota</taxon>
        <taxon>Sar</taxon>
        <taxon>Stramenopiles</taxon>
        <taxon>Ochrophyta</taxon>
        <taxon>Bolidophyceae</taxon>
        <taxon>Parmales</taxon>
        <taxon>Triparmaceae</taxon>
        <taxon>Triparma</taxon>
    </lineage>
</organism>
<feature type="repeat" description="ANK" evidence="3">
    <location>
        <begin position="493"/>
        <end position="525"/>
    </location>
</feature>
<feature type="repeat" description="ANK" evidence="3">
    <location>
        <begin position="307"/>
        <end position="339"/>
    </location>
</feature>
<feature type="region of interest" description="Disordered" evidence="4">
    <location>
        <begin position="568"/>
        <end position="600"/>
    </location>
</feature>
<dbReference type="Gene3D" id="1.25.40.20">
    <property type="entry name" value="Ankyrin repeat-containing domain"/>
    <property type="match status" value="3"/>
</dbReference>
<keyword evidence="2 3" id="KW-0040">ANK repeat</keyword>
<feature type="region of interest" description="Disordered" evidence="4">
    <location>
        <begin position="15"/>
        <end position="34"/>
    </location>
</feature>
<dbReference type="Pfam" id="PF00023">
    <property type="entry name" value="Ank"/>
    <property type="match status" value="2"/>
</dbReference>
<dbReference type="PROSITE" id="PS50297">
    <property type="entry name" value="ANK_REP_REGION"/>
    <property type="match status" value="2"/>
</dbReference>
<evidence type="ECO:0000313" key="5">
    <source>
        <dbReference type="EMBL" id="GMI37488.1"/>
    </source>
</evidence>
<dbReference type="SUPFAM" id="SSF48403">
    <property type="entry name" value="Ankyrin repeat"/>
    <property type="match status" value="1"/>
</dbReference>
<dbReference type="PRINTS" id="PR01415">
    <property type="entry name" value="ANKYRIN"/>
</dbReference>
<evidence type="ECO:0000313" key="6">
    <source>
        <dbReference type="Proteomes" id="UP001165065"/>
    </source>
</evidence>
<gene>
    <name evidence="5" type="ORF">TrCOL_g7519</name>
</gene>
<evidence type="ECO:0000256" key="4">
    <source>
        <dbReference type="SAM" id="MobiDB-lite"/>
    </source>
</evidence>
<proteinExistence type="predicted"/>
<keyword evidence="6" id="KW-1185">Reference proteome</keyword>
<accession>A0A9W7G9I6</accession>
<dbReference type="EMBL" id="BRYA01000074">
    <property type="protein sequence ID" value="GMI37488.1"/>
    <property type="molecule type" value="Genomic_DNA"/>
</dbReference>
<comment type="caution">
    <text evidence="5">The sequence shown here is derived from an EMBL/GenBank/DDBJ whole genome shotgun (WGS) entry which is preliminary data.</text>
</comment>
<evidence type="ECO:0000256" key="3">
    <source>
        <dbReference type="PROSITE-ProRule" id="PRU00023"/>
    </source>
</evidence>
<name>A0A9W7G9I6_9STRA</name>
<dbReference type="OrthoDB" id="195869at2759"/>
<evidence type="ECO:0000256" key="2">
    <source>
        <dbReference type="ARBA" id="ARBA00023043"/>
    </source>
</evidence>